<sequence length="260" mass="28344">MCATDDPKKVEHLLGLDGAKERLQLFKADLLEEGAFDSVVHGCEGVFHTASPFYHNVTDPQARSVSFKVNQCECHGARSYVASKNDQAELIDPALKGTLNVLRSCVEVPTVKRVVITSSMAAVGFNGKPLAPDVIIDETWFSDPAVCEKSKGWYRLSKTLAEEAAWKFAKENGIDMVAINPGLVIGPLLQPTLNSSVEPVLKLVNGAESFPNVTYRLVDVRDVANAHILAFEKPSASGRYCLVGRVIHCSEVMKMLRGES</sequence>
<keyword evidence="1" id="KW-0521">NADP</keyword>
<evidence type="ECO:0000256" key="1">
    <source>
        <dbReference type="ARBA" id="ARBA00022857"/>
    </source>
</evidence>
<name>A0A660KRG5_9ROSI</name>
<organism evidence="5 6">
    <name type="scientific">Carpinus fangiana</name>
    <dbReference type="NCBI Taxonomy" id="176857"/>
    <lineage>
        <taxon>Eukaryota</taxon>
        <taxon>Viridiplantae</taxon>
        <taxon>Streptophyta</taxon>
        <taxon>Embryophyta</taxon>
        <taxon>Tracheophyta</taxon>
        <taxon>Spermatophyta</taxon>
        <taxon>Magnoliopsida</taxon>
        <taxon>eudicotyledons</taxon>
        <taxon>Gunneridae</taxon>
        <taxon>Pentapetalae</taxon>
        <taxon>rosids</taxon>
        <taxon>fabids</taxon>
        <taxon>Fagales</taxon>
        <taxon>Betulaceae</taxon>
        <taxon>Carpinus</taxon>
    </lineage>
</organism>
<dbReference type="InterPro" id="IPR050425">
    <property type="entry name" value="NAD(P)_dehydrat-like"/>
</dbReference>
<reference evidence="5 6" key="1">
    <citation type="submission" date="2019-06" db="EMBL/GenBank/DDBJ databases">
        <title>A chromosomal-level reference genome of Carpinus fangiana (Coryloideae, Betulaceae).</title>
        <authorList>
            <person name="Yang X."/>
            <person name="Wang Z."/>
            <person name="Zhang L."/>
            <person name="Hao G."/>
            <person name="Liu J."/>
            <person name="Yang Y."/>
        </authorList>
    </citation>
    <scope>NUCLEOTIDE SEQUENCE [LARGE SCALE GENOMIC DNA]</scope>
    <source>
        <strain evidence="5">Cfa_2016G</strain>
        <tissue evidence="5">Leaf</tissue>
    </source>
</reference>
<dbReference type="Proteomes" id="UP000327013">
    <property type="component" value="Chromosome 4"/>
</dbReference>
<accession>A0A660KRG5</accession>
<dbReference type="PANTHER" id="PTHR10366:SF575">
    <property type="entry name" value="NAD-DEPENDENT EPIMERASE_DEHYDRATASE DOMAIN-CONTAINING PROTEIN"/>
    <property type="match status" value="1"/>
</dbReference>
<dbReference type="SUPFAM" id="SSF51735">
    <property type="entry name" value="NAD(P)-binding Rossmann-fold domains"/>
    <property type="match status" value="1"/>
</dbReference>
<feature type="domain" description="NAD-dependent epimerase/dehydratase" evidence="4">
    <location>
        <begin position="79"/>
        <end position="237"/>
    </location>
</feature>
<dbReference type="Pfam" id="PF01370">
    <property type="entry name" value="Epimerase"/>
    <property type="match status" value="1"/>
</dbReference>
<dbReference type="InterPro" id="IPR036291">
    <property type="entry name" value="NAD(P)-bd_dom_sf"/>
</dbReference>
<dbReference type="AlphaFoldDB" id="A0A660KRG5"/>
<dbReference type="GO" id="GO:0016616">
    <property type="term" value="F:oxidoreductase activity, acting on the CH-OH group of donors, NAD or NADP as acceptor"/>
    <property type="evidence" value="ECO:0007669"/>
    <property type="project" value="TreeGrafter"/>
</dbReference>
<evidence type="ECO:0000256" key="3">
    <source>
        <dbReference type="ARBA" id="ARBA00023445"/>
    </source>
</evidence>
<dbReference type="PANTHER" id="PTHR10366">
    <property type="entry name" value="NAD DEPENDENT EPIMERASE/DEHYDRATASE"/>
    <property type="match status" value="1"/>
</dbReference>
<dbReference type="EMBL" id="CM017324">
    <property type="protein sequence ID" value="KAE8038300.1"/>
    <property type="molecule type" value="Genomic_DNA"/>
</dbReference>
<dbReference type="FunFam" id="3.40.50.720:FF:000085">
    <property type="entry name" value="Dihydroflavonol reductase"/>
    <property type="match status" value="1"/>
</dbReference>
<evidence type="ECO:0000256" key="2">
    <source>
        <dbReference type="ARBA" id="ARBA00023002"/>
    </source>
</evidence>
<proteinExistence type="inferred from homology"/>
<protein>
    <recommendedName>
        <fullName evidence="4">NAD-dependent epimerase/dehydratase domain-containing protein</fullName>
    </recommendedName>
</protein>
<evidence type="ECO:0000259" key="4">
    <source>
        <dbReference type="Pfam" id="PF01370"/>
    </source>
</evidence>
<keyword evidence="2" id="KW-0560">Oxidoreductase</keyword>
<dbReference type="OrthoDB" id="2735536at2759"/>
<dbReference type="CDD" id="cd08958">
    <property type="entry name" value="FR_SDR_e"/>
    <property type="match status" value="1"/>
</dbReference>
<dbReference type="InterPro" id="IPR001509">
    <property type="entry name" value="Epimerase_deHydtase"/>
</dbReference>
<evidence type="ECO:0000313" key="5">
    <source>
        <dbReference type="EMBL" id="KAE8038300.1"/>
    </source>
</evidence>
<dbReference type="Gene3D" id="3.40.50.720">
    <property type="entry name" value="NAD(P)-binding Rossmann-like Domain"/>
    <property type="match status" value="1"/>
</dbReference>
<evidence type="ECO:0000313" key="6">
    <source>
        <dbReference type="Proteomes" id="UP000327013"/>
    </source>
</evidence>
<keyword evidence="6" id="KW-1185">Reference proteome</keyword>
<comment type="similarity">
    <text evidence="3">Belongs to the NAD(P)-dependent epimerase/dehydratase family. Dihydroflavonol-4-reductase subfamily.</text>
</comment>
<gene>
    <name evidence="5" type="ORF">FH972_010825</name>
</gene>